<keyword evidence="3 4" id="KW-0418">Kinase</keyword>
<comment type="caution">
    <text evidence="6">The sequence shown here is derived from an EMBL/GenBank/DDBJ whole genome shotgun (WGS) entry which is preliminary data.</text>
</comment>
<dbReference type="PRINTS" id="PR01469">
    <property type="entry name" value="CARBMTKINASE"/>
</dbReference>
<dbReference type="NCBIfam" id="NF009007">
    <property type="entry name" value="PRK12352.1"/>
    <property type="match status" value="1"/>
</dbReference>
<dbReference type="Proteomes" id="UP001499924">
    <property type="component" value="Unassembled WGS sequence"/>
</dbReference>
<evidence type="ECO:0000256" key="2">
    <source>
        <dbReference type="ARBA" id="ARBA00022679"/>
    </source>
</evidence>
<feature type="domain" description="Aspartate/glutamate/uridylate kinase" evidence="5">
    <location>
        <begin position="2"/>
        <end position="286"/>
    </location>
</feature>
<dbReference type="EMBL" id="BAAAVV010000004">
    <property type="protein sequence ID" value="GAA3168044.1"/>
    <property type="molecule type" value="Genomic_DNA"/>
</dbReference>
<dbReference type="InterPro" id="IPR036393">
    <property type="entry name" value="AceGlu_kinase-like_sf"/>
</dbReference>
<evidence type="ECO:0000256" key="3">
    <source>
        <dbReference type="ARBA" id="ARBA00022777"/>
    </source>
</evidence>
<comment type="similarity">
    <text evidence="1 4">Belongs to the carbamate kinase family.</text>
</comment>
<keyword evidence="2 4" id="KW-0808">Transferase</keyword>
<dbReference type="PIRSF" id="PIRSF000723">
    <property type="entry name" value="Carbamate_kin"/>
    <property type="match status" value="1"/>
</dbReference>
<dbReference type="SUPFAM" id="SSF53633">
    <property type="entry name" value="Carbamate kinase-like"/>
    <property type="match status" value="1"/>
</dbReference>
<keyword evidence="7" id="KW-1185">Reference proteome</keyword>
<reference evidence="7" key="1">
    <citation type="journal article" date="2019" name="Int. J. Syst. Evol. Microbiol.">
        <title>The Global Catalogue of Microorganisms (GCM) 10K type strain sequencing project: providing services to taxonomists for standard genome sequencing and annotation.</title>
        <authorList>
            <consortium name="The Broad Institute Genomics Platform"/>
            <consortium name="The Broad Institute Genome Sequencing Center for Infectious Disease"/>
            <person name="Wu L."/>
            <person name="Ma J."/>
        </authorList>
    </citation>
    <scope>NUCLEOTIDE SEQUENCE [LARGE SCALE GENOMIC DNA]</scope>
    <source>
        <strain evidence="7">JCM 15614</strain>
    </source>
</reference>
<evidence type="ECO:0000313" key="7">
    <source>
        <dbReference type="Proteomes" id="UP001499924"/>
    </source>
</evidence>
<dbReference type="Pfam" id="PF00696">
    <property type="entry name" value="AA_kinase"/>
    <property type="match status" value="1"/>
</dbReference>
<dbReference type="InterPro" id="IPR003964">
    <property type="entry name" value="Carb_kinase"/>
</dbReference>
<name>A0ABP6P5I4_9ACTN</name>
<accession>A0ABP6P5I4</accession>
<sequence length="315" mass="31992">MVAVGGNALTRPEQLGSAEEIAANAAAMAGALADLVRSGRQLAVVHGNGPQVGNLALQQDALAATVPAQPLHQLSAMTQGQLGGVLARAIDAECGAGTAVGLVTHVLVDAADPAFAHPTKPIGPFLDRREAEQLARERGWQVVEDAGRGWRRVVPSPRPIGIVELAAVRTLLAAGAVVLAAGGGGIAVSAGPDGRLTALDAVIDKDLAAAALATAVRAEELYLLTGVDCVHLDHGTPRQRPVHRLDVEEAARLLAAGQFPPGSMGPKITAALAFLRDGGHRAIITSAGLLRDTADGLPGAGTCIERSPVPMANLA</sequence>
<evidence type="ECO:0000259" key="5">
    <source>
        <dbReference type="Pfam" id="PF00696"/>
    </source>
</evidence>
<dbReference type="GO" id="GO:0016301">
    <property type="term" value="F:kinase activity"/>
    <property type="evidence" value="ECO:0007669"/>
    <property type="project" value="UniProtKB-KW"/>
</dbReference>
<dbReference type="PANTHER" id="PTHR30409:SF1">
    <property type="entry name" value="CARBAMATE KINASE-RELATED"/>
    <property type="match status" value="1"/>
</dbReference>
<dbReference type="InterPro" id="IPR001048">
    <property type="entry name" value="Asp/Glu/Uridylate_kinase"/>
</dbReference>
<evidence type="ECO:0000256" key="4">
    <source>
        <dbReference type="PIRNR" id="PIRNR000723"/>
    </source>
</evidence>
<proteinExistence type="inferred from homology"/>
<evidence type="ECO:0000313" key="6">
    <source>
        <dbReference type="EMBL" id="GAA3168044.1"/>
    </source>
</evidence>
<dbReference type="PANTHER" id="PTHR30409">
    <property type="entry name" value="CARBAMATE KINASE"/>
    <property type="match status" value="1"/>
</dbReference>
<protein>
    <recommendedName>
        <fullName evidence="4">Carbamate kinase</fullName>
    </recommendedName>
</protein>
<evidence type="ECO:0000256" key="1">
    <source>
        <dbReference type="ARBA" id="ARBA00011066"/>
    </source>
</evidence>
<organism evidence="6 7">
    <name type="scientific">Blastococcus jejuensis</name>
    <dbReference type="NCBI Taxonomy" id="351224"/>
    <lineage>
        <taxon>Bacteria</taxon>
        <taxon>Bacillati</taxon>
        <taxon>Actinomycetota</taxon>
        <taxon>Actinomycetes</taxon>
        <taxon>Geodermatophilales</taxon>
        <taxon>Geodermatophilaceae</taxon>
        <taxon>Blastococcus</taxon>
    </lineage>
</organism>
<gene>
    <name evidence="6" type="primary">arcC_1</name>
    <name evidence="6" type="ORF">GCM10010531_21040</name>
</gene>
<dbReference type="Gene3D" id="3.40.1160.10">
    <property type="entry name" value="Acetylglutamate kinase-like"/>
    <property type="match status" value="1"/>
</dbReference>